<gene>
    <name evidence="1" type="ORF">EXZ61_18235</name>
</gene>
<dbReference type="EMBL" id="CP036282">
    <property type="protein sequence ID" value="QDL55958.1"/>
    <property type="molecule type" value="Genomic_DNA"/>
</dbReference>
<evidence type="ECO:0000313" key="2">
    <source>
        <dbReference type="Proteomes" id="UP000317365"/>
    </source>
</evidence>
<reference evidence="2" key="1">
    <citation type="submission" date="2019-02" db="EMBL/GenBank/DDBJ databases">
        <title>Complete genome sequence of Rhodoferax sp. Gr-4.</title>
        <authorList>
            <person name="Jin L."/>
        </authorList>
    </citation>
    <scope>NUCLEOTIDE SEQUENCE [LARGE SCALE GENOMIC DNA]</scope>
    <source>
        <strain evidence="2">Gr-4</strain>
    </source>
</reference>
<dbReference type="AlphaFoldDB" id="A0A515ETK7"/>
<proteinExistence type="predicted"/>
<dbReference type="RefSeq" id="WP_142813110.1">
    <property type="nucleotide sequence ID" value="NZ_CP036282.1"/>
</dbReference>
<dbReference type="Proteomes" id="UP000317365">
    <property type="component" value="Chromosome"/>
</dbReference>
<organism evidence="1 2">
    <name type="scientific">Rhodoferax aquaticus</name>
    <dbReference type="NCBI Taxonomy" id="2527691"/>
    <lineage>
        <taxon>Bacteria</taxon>
        <taxon>Pseudomonadati</taxon>
        <taxon>Pseudomonadota</taxon>
        <taxon>Betaproteobacteria</taxon>
        <taxon>Burkholderiales</taxon>
        <taxon>Comamonadaceae</taxon>
        <taxon>Rhodoferax</taxon>
    </lineage>
</organism>
<accession>A0A515ETK7</accession>
<name>A0A515ETK7_9BURK</name>
<protein>
    <submittedName>
        <fullName evidence="1">DUF4136 domain-containing protein</fullName>
    </submittedName>
</protein>
<evidence type="ECO:0000313" key="1">
    <source>
        <dbReference type="EMBL" id="QDL55958.1"/>
    </source>
</evidence>
<reference evidence="2" key="2">
    <citation type="journal article" date="2020" name="Int. J. Syst. Evol. Microbiol.">
        <title>Genomic insights into a novel species Rhodoferax aquaticus sp. nov., isolated from freshwater.</title>
        <authorList>
            <person name="Li T."/>
            <person name="Zhuo Y."/>
            <person name="Jin C.Z."/>
            <person name="Wu X."/>
            <person name="Ko S.R."/>
            <person name="Jin F.J."/>
            <person name="Ahn C.Y."/>
            <person name="Oh H.M."/>
            <person name="Lee H.G."/>
            <person name="Jin L."/>
        </authorList>
    </citation>
    <scope>NUCLEOTIDE SEQUENCE [LARGE SCALE GENOMIC DNA]</scope>
    <source>
        <strain evidence="2">Gr-4</strain>
    </source>
</reference>
<sequence length="194" mass="20865">MGTLLALLGLAVLTGCASSRMVDSDVSAFAGANGAQRPASYRFERLPSQEAQGNSQSRIESIAEVALQNVGLTPSATVPKYSVQITVRVAAYLRHPQRVNSRNWLLDEGKDGTRGPTMLLNLEPTWYKHSVHLVLRDLGTGQVAYETQATHDGPWSDTLGLLPAILDAALADYPNPPQGPRNIVVELHNASVTP</sequence>
<dbReference type="KEGG" id="rhg:EXZ61_18235"/>
<keyword evidence="2" id="KW-1185">Reference proteome</keyword>